<reference evidence="3" key="1">
    <citation type="submission" date="2016-10" db="EMBL/GenBank/DDBJ databases">
        <authorList>
            <person name="de Groot N.N."/>
        </authorList>
    </citation>
    <scope>NUCLEOTIDE SEQUENCE [LARGE SCALE GENOMIC DNA]</scope>
    <source>
        <strain evidence="3">10nlg</strain>
    </source>
</reference>
<feature type="domain" description="Metallo-beta-lactamase" evidence="1">
    <location>
        <begin position="25"/>
        <end position="232"/>
    </location>
</feature>
<dbReference type="InterPro" id="IPR001279">
    <property type="entry name" value="Metallo-B-lactamas"/>
</dbReference>
<dbReference type="SMART" id="SM00849">
    <property type="entry name" value="Lactamase_B"/>
    <property type="match status" value="1"/>
</dbReference>
<evidence type="ECO:0000313" key="2">
    <source>
        <dbReference type="EMBL" id="SER40677.1"/>
    </source>
</evidence>
<dbReference type="CDD" id="cd07726">
    <property type="entry name" value="ST1585-like_MBL-fold"/>
    <property type="match status" value="1"/>
</dbReference>
<dbReference type="Proteomes" id="UP000199318">
    <property type="component" value="Unassembled WGS sequence"/>
</dbReference>
<organism evidence="2 3">
    <name type="scientific">Salisediminibacterium halotolerans</name>
    <dbReference type="NCBI Taxonomy" id="517425"/>
    <lineage>
        <taxon>Bacteria</taxon>
        <taxon>Bacillati</taxon>
        <taxon>Bacillota</taxon>
        <taxon>Bacilli</taxon>
        <taxon>Bacillales</taxon>
        <taxon>Bacillaceae</taxon>
        <taxon>Salisediminibacterium</taxon>
    </lineage>
</organism>
<gene>
    <name evidence="2" type="ORF">SAMN05444126_10112</name>
</gene>
<dbReference type="EMBL" id="FOGV01000001">
    <property type="protein sequence ID" value="SER40677.1"/>
    <property type="molecule type" value="Genomic_DNA"/>
</dbReference>
<dbReference type="InterPro" id="IPR036866">
    <property type="entry name" value="RibonucZ/Hydroxyglut_hydro"/>
</dbReference>
<dbReference type="Pfam" id="PF00753">
    <property type="entry name" value="Lactamase_B"/>
    <property type="match status" value="1"/>
</dbReference>
<keyword evidence="3" id="KW-1185">Reference proteome</keyword>
<dbReference type="InterPro" id="IPR050855">
    <property type="entry name" value="NDM-1-like"/>
</dbReference>
<dbReference type="AlphaFoldDB" id="A0A1H9NXZ6"/>
<dbReference type="PANTHER" id="PTHR42951">
    <property type="entry name" value="METALLO-BETA-LACTAMASE DOMAIN-CONTAINING"/>
    <property type="match status" value="1"/>
</dbReference>
<evidence type="ECO:0000259" key="1">
    <source>
        <dbReference type="SMART" id="SM00849"/>
    </source>
</evidence>
<comment type="caution">
    <text evidence="2">The sequence shown here is derived from an EMBL/GenBank/DDBJ whole genome shotgun (WGS) entry which is preliminary data.</text>
</comment>
<dbReference type="RefSeq" id="WP_093071489.1">
    <property type="nucleotide sequence ID" value="NZ_BJVE01000055.1"/>
</dbReference>
<dbReference type="Gene3D" id="3.60.15.10">
    <property type="entry name" value="Ribonuclease Z/Hydroxyacylglutathione hydrolase-like"/>
    <property type="match status" value="1"/>
</dbReference>
<evidence type="ECO:0000313" key="3">
    <source>
        <dbReference type="Proteomes" id="UP000199318"/>
    </source>
</evidence>
<proteinExistence type="predicted"/>
<dbReference type="STRING" id="1464123.SAMN05444126_10112"/>
<accession>A0A1H9NXZ6</accession>
<dbReference type="PANTHER" id="PTHR42951:SF22">
    <property type="entry name" value="METALLO BETA-LACTAMASE SUPERFAMILY LIPOPROTEIN"/>
    <property type="match status" value="1"/>
</dbReference>
<dbReference type="SUPFAM" id="SSF56281">
    <property type="entry name" value="Metallo-hydrolase/oxidoreductase"/>
    <property type="match status" value="1"/>
</dbReference>
<dbReference type="OrthoDB" id="9761531at2"/>
<sequence>METAVYQLDSHTFLIDGYDLNMAKRTGSYVLTDPDSDRFTIIETGPSLSVPYIESGLKQLGLHTDQLDALIVTHVHLDHAGGAGLFVKDKPHVNVGVHPKGLKHLDNPDKLVKGARAVYGEEFDRLFEPVVPIDNSQLFEAADGNSISVGSNRKLTVIETPGHAAHHIALFDSLTLTMFTGDTLGIRYPELEEQDAPCFLPSTSPNQFDPEQMKASLAKIKTYHPERIAFGHFGVTDHLQRVEEELTRWLKIYTSLGKNCYQNGMTLEKFTEELQETVMAELAGYQVSGNTKRMIALDIQISAMGVYDWIRKTAE</sequence>
<name>A0A1H9NXZ6_9BACI</name>
<protein>
    <submittedName>
        <fullName evidence="2">Glyoxylase, beta-lactamase superfamily II</fullName>
    </submittedName>
</protein>
<dbReference type="InterPro" id="IPR037482">
    <property type="entry name" value="ST1585_MBL-fold"/>
</dbReference>